<evidence type="ECO:0000313" key="1">
    <source>
        <dbReference type="EMBL" id="ARB12704.1"/>
    </source>
</evidence>
<sequence length="89" mass="10363">MAMNLRSLKLMRDFNKCFHQVAQYGECISISKEAYNVDHFHHGPDCLISVLVKKFNYLGHEFTFKISDLDNKYYLAGDICAAGWKDLRK</sequence>
<dbReference type="EMBL" id="KY652726">
    <property type="protein sequence ID" value="ARB12704.1"/>
    <property type="molecule type" value="Genomic_DNA"/>
</dbReference>
<accession>A0A1V0E773</accession>
<evidence type="ECO:0000313" key="2">
    <source>
        <dbReference type="Proteomes" id="UP000221691"/>
    </source>
</evidence>
<proteinExistence type="predicted"/>
<reference evidence="1 2" key="1">
    <citation type="submission" date="2017-02" db="EMBL/GenBank/DDBJ databases">
        <title>Genome sequencing and assembly of Klebsiella pneumoniae phages.</title>
        <authorList>
            <person name="Labudda L."/>
            <person name="Strapagiel D."/>
            <person name="Karczewska-Golec J."/>
            <person name="Golec P."/>
        </authorList>
    </citation>
    <scope>NUCLEOTIDE SEQUENCE [LARGE SCALE GENOMIC DNA]</scope>
</reference>
<organism evidence="1 2">
    <name type="scientific">Klebsiella phage vB_KpnM_BIS47</name>
    <dbReference type="NCBI Taxonomy" id="1907784"/>
    <lineage>
        <taxon>Viruses</taxon>
        <taxon>Duplodnaviria</taxon>
        <taxon>Heunggongvirae</taxon>
        <taxon>Uroviricota</taxon>
        <taxon>Caudoviricetes</taxon>
        <taxon>Vequintavirinae</taxon>
        <taxon>Mydovirus</taxon>
        <taxon>Mydovirus BIS47</taxon>
    </lineage>
</organism>
<dbReference type="KEGG" id="vg:55632693"/>
<gene>
    <name evidence="1" type="ORF">BIS47_200</name>
</gene>
<dbReference type="Proteomes" id="UP000221691">
    <property type="component" value="Segment"/>
</dbReference>
<keyword evidence="2" id="KW-1185">Reference proteome</keyword>
<name>A0A1V0E773_9CAUD</name>
<dbReference type="GeneID" id="55632693"/>
<protein>
    <submittedName>
        <fullName evidence="1">Uncharacterized protein</fullName>
    </submittedName>
</protein>
<dbReference type="RefSeq" id="YP_009832707.1">
    <property type="nucleotide sequence ID" value="NC_048656.1"/>
</dbReference>